<dbReference type="InterPro" id="IPR050834">
    <property type="entry name" value="Glycosyltransf_2"/>
</dbReference>
<dbReference type="EMBL" id="JACGDA010000052">
    <property type="protein sequence ID" value="MBA6149832.1"/>
    <property type="molecule type" value="Genomic_DNA"/>
</dbReference>
<dbReference type="PANTHER" id="PTHR43685">
    <property type="entry name" value="GLYCOSYLTRANSFERASE"/>
    <property type="match status" value="1"/>
</dbReference>
<evidence type="ECO:0000313" key="4">
    <source>
        <dbReference type="Proteomes" id="UP000577346"/>
    </source>
</evidence>
<dbReference type="Pfam" id="PF00535">
    <property type="entry name" value="Glycos_transf_2"/>
    <property type="match status" value="2"/>
</dbReference>
<gene>
    <name evidence="3" type="ORF">H4C15_20355</name>
</gene>
<dbReference type="SUPFAM" id="SSF53448">
    <property type="entry name" value="Nucleotide-diphospho-sugar transferases"/>
    <property type="match status" value="3"/>
</dbReference>
<feature type="domain" description="Glycosyltransferase 2-like" evidence="2">
    <location>
        <begin position="25"/>
        <end position="174"/>
    </location>
</feature>
<dbReference type="InterPro" id="IPR001173">
    <property type="entry name" value="Glyco_trans_2-like"/>
</dbReference>
<name>A0A7W2R0P2_9PSED</name>
<dbReference type="InterPro" id="IPR029044">
    <property type="entry name" value="Nucleotide-diphossugar_trans"/>
</dbReference>
<protein>
    <submittedName>
        <fullName evidence="3">Glycosyltransferase</fullName>
    </submittedName>
</protein>
<evidence type="ECO:0000259" key="2">
    <source>
        <dbReference type="Pfam" id="PF00535"/>
    </source>
</evidence>
<dbReference type="GO" id="GO:0044010">
    <property type="term" value="P:single-species biofilm formation"/>
    <property type="evidence" value="ECO:0007669"/>
    <property type="project" value="TreeGrafter"/>
</dbReference>
<keyword evidence="1" id="KW-0472">Membrane</keyword>
<dbReference type="GO" id="GO:0016740">
    <property type="term" value="F:transferase activity"/>
    <property type="evidence" value="ECO:0007669"/>
    <property type="project" value="UniProtKB-KW"/>
</dbReference>
<sequence length="1147" mass="128322">MSGLKQQTASDNSIERQCNDAPLFSVIITTYNRPTLLADALASLSKQTFDDFEAILVNDNGSPVEPLLIEASFPITYIRQARNSGPAAARNAAHRLARGHYIVYLDDDDRFQADHLETLAQAIARHPDEVIYTDAVFITEDLIEDQRIDRRREQRYTHGEYSRERLMINNYIPVNTFAFPRRLLELFDGFDEALEGLEDWDFLMTLARHINFRHVPRETVEVRMRTAKSDATRRSILAMQRYPTLHRQLYERHPDLASDAIRHGRAAMLRHLDTRLSQGQRQNNWLECRTLTPVQRELARAQLASHKATPTFAIAVIDLEGNATKLTATLDSLETARAQYPNLLPLVISTSTDRIECLPATTVRVTRDNWLDALNQSIAQTHFDWLGLIHAGDEVIANGLLINGLELLSAPDCRALYFDVMYRQAGGNEGPVLRPDFNLDYLLSLPSVMGRNWLFRRDALLEVGGFDSRFKQNPEFELVLRMITATGTQGLGHIAEVVLKTESPPIQELAEERQAILEHLSIRGYKHAQAKFEPTGQYRIHYLHTSQPLVSILILAGDNLSHLQRCTDSLLERTQYSHYQVLLINDKPEARDVNTWLQAVEGLDEERLRVIAPPAPIAPSTALDYAVEHAQGSYILLLSPDTAAIKEDWLDELLNHAQRPEVGAVGAKLIAPEGTVLHAGLILGLDGVAGPAFAGEPMESSGYLQRLQVDQNYSAVSKDCLMVSREALSNVNGFGSAELIHHFGVDLCLRLREAGYLNVWAANALLLSSAKTRVPPPADEDLIIYQKWLPTLARDPAYNPNLSLSNASGFSLADNALSWRPLSSWKPLPTVLAFPLGHTADQHYRLNKPMLAMTESGLIESVSTQAFLQPCELELLRPDSIIIQGGLNNIPSPILLQIKKLSNAFKVVDVGEYSATIQPRTLPIAQHLHQALAFADRVLVPTQSFAEAIGCTQTEIIVVPSRLPVKPWGSLVSTRDTSQRLRIGWAACAHTAEDAGILTEVIKDLAEEVEWIIIGDCPAELRRYIHEIHDETDIAQFPHKLAQLNLDLALVPLMDTPFNRCKSNLQVLKYGACGYPVIRSKLDTTSDNLPVTAVTNCSEAWINAIRMHMSEKDASAQLGQYLQAIVRRDWLLEGRALEEWKKAWLPV</sequence>
<dbReference type="Gene3D" id="3.40.50.2000">
    <property type="entry name" value="Glycogen Phosphorylase B"/>
    <property type="match status" value="1"/>
</dbReference>
<comment type="caution">
    <text evidence="3">The sequence shown here is derived from an EMBL/GenBank/DDBJ whole genome shotgun (WGS) entry which is preliminary data.</text>
</comment>
<keyword evidence="1" id="KW-1003">Cell membrane</keyword>
<dbReference type="Gene3D" id="3.90.550.10">
    <property type="entry name" value="Spore Coat Polysaccharide Biosynthesis Protein SpsA, Chain A"/>
    <property type="match status" value="3"/>
</dbReference>
<dbReference type="Proteomes" id="UP000577346">
    <property type="component" value="Unassembled WGS sequence"/>
</dbReference>
<dbReference type="AlphaFoldDB" id="A0A7W2R0P2"/>
<dbReference type="PANTHER" id="PTHR43685:SF2">
    <property type="entry name" value="GLYCOSYLTRANSFERASE 2-LIKE DOMAIN-CONTAINING PROTEIN"/>
    <property type="match status" value="1"/>
</dbReference>
<organism evidence="3 4">
    <name type="scientific">Pseudomonas juntendi</name>
    <dbReference type="NCBI Taxonomy" id="2666183"/>
    <lineage>
        <taxon>Bacteria</taxon>
        <taxon>Pseudomonadati</taxon>
        <taxon>Pseudomonadota</taxon>
        <taxon>Gammaproteobacteria</taxon>
        <taxon>Pseudomonadales</taxon>
        <taxon>Pseudomonadaceae</taxon>
        <taxon>Pseudomonas</taxon>
    </lineage>
</organism>
<proteinExistence type="predicted"/>
<keyword evidence="3" id="KW-0808">Transferase</keyword>
<accession>A0A7W2R0P2</accession>
<feature type="domain" description="Glycosyltransferase 2-like" evidence="2">
    <location>
        <begin position="560"/>
        <end position="728"/>
    </location>
</feature>
<dbReference type="RefSeq" id="WP_182337122.1">
    <property type="nucleotide sequence ID" value="NZ_JACGDA010000052.1"/>
</dbReference>
<evidence type="ECO:0000256" key="1">
    <source>
        <dbReference type="ARBA" id="ARBA00022519"/>
    </source>
</evidence>
<evidence type="ECO:0000313" key="3">
    <source>
        <dbReference type="EMBL" id="MBA6149832.1"/>
    </source>
</evidence>
<reference evidence="3 4" key="1">
    <citation type="submission" date="2020-07" db="EMBL/GenBank/DDBJ databases">
        <title>Diversity of carbapenemase encoding genes among Pseudomonas putida group clinical isolates in a tertiary Brazilian hospital.</title>
        <authorList>
            <person name="Alberto-Lei F."/>
            <person name="Nodari C.S."/>
            <person name="Streling A.P."/>
            <person name="Paulino J.T."/>
            <person name="Bessa-Neto F.O."/>
            <person name="Cayo R."/>
            <person name="Gales A.C."/>
        </authorList>
    </citation>
    <scope>NUCLEOTIDE SEQUENCE [LARGE SCALE GENOMIC DNA]</scope>
    <source>
        <strain evidence="3 4">11213</strain>
    </source>
</reference>
<keyword evidence="1" id="KW-0997">Cell inner membrane</keyword>